<organism evidence="2 3">
    <name type="scientific">Scomber scombrus</name>
    <name type="common">Atlantic mackerel</name>
    <name type="synonym">Scomber vernalis</name>
    <dbReference type="NCBI Taxonomy" id="13677"/>
    <lineage>
        <taxon>Eukaryota</taxon>
        <taxon>Metazoa</taxon>
        <taxon>Chordata</taxon>
        <taxon>Craniata</taxon>
        <taxon>Vertebrata</taxon>
        <taxon>Euteleostomi</taxon>
        <taxon>Actinopterygii</taxon>
        <taxon>Neopterygii</taxon>
        <taxon>Teleostei</taxon>
        <taxon>Neoteleostei</taxon>
        <taxon>Acanthomorphata</taxon>
        <taxon>Pelagiaria</taxon>
        <taxon>Scombriformes</taxon>
        <taxon>Scombridae</taxon>
        <taxon>Scomber</taxon>
    </lineage>
</organism>
<evidence type="ECO:0000313" key="2">
    <source>
        <dbReference type="EMBL" id="CAK6982362.1"/>
    </source>
</evidence>
<feature type="compositionally biased region" description="Acidic residues" evidence="1">
    <location>
        <begin position="55"/>
        <end position="75"/>
    </location>
</feature>
<dbReference type="AlphaFoldDB" id="A0AAV1QD70"/>
<proteinExistence type="predicted"/>
<keyword evidence="3" id="KW-1185">Reference proteome</keyword>
<dbReference type="Proteomes" id="UP001314229">
    <property type="component" value="Unassembled WGS sequence"/>
</dbReference>
<comment type="caution">
    <text evidence="2">The sequence shown here is derived from an EMBL/GenBank/DDBJ whole genome shotgun (WGS) entry which is preliminary data.</text>
</comment>
<name>A0AAV1QD70_SCOSC</name>
<gene>
    <name evidence="2" type="ORF">FSCOSCO3_A004522</name>
</gene>
<protein>
    <submittedName>
        <fullName evidence="2">PiggyBac transposable element-derived protein 3-like</fullName>
    </submittedName>
</protein>
<accession>A0AAV1QD70</accession>
<sequence>MRLLQCVFSYNQCTIETKVAVFFVAFLLTFALFSTVSGDPTRSYGPIVYIIQEGVGEEEEEENNADPEDDGPPEEDNTRQPTQGMPNYDELYKIRPLLDYIVPELNKIPMRENLCVD</sequence>
<evidence type="ECO:0000313" key="3">
    <source>
        <dbReference type="Proteomes" id="UP001314229"/>
    </source>
</evidence>
<feature type="region of interest" description="Disordered" evidence="1">
    <location>
        <begin position="55"/>
        <end position="88"/>
    </location>
</feature>
<reference evidence="2 3" key="1">
    <citation type="submission" date="2024-01" db="EMBL/GenBank/DDBJ databases">
        <authorList>
            <person name="Alioto T."/>
            <person name="Alioto T."/>
            <person name="Gomez Garrido J."/>
        </authorList>
    </citation>
    <scope>NUCLEOTIDE SEQUENCE [LARGE SCALE GENOMIC DNA]</scope>
</reference>
<evidence type="ECO:0000256" key="1">
    <source>
        <dbReference type="SAM" id="MobiDB-lite"/>
    </source>
</evidence>
<dbReference type="EMBL" id="CAWUFR010001000">
    <property type="protein sequence ID" value="CAK6982362.1"/>
    <property type="molecule type" value="Genomic_DNA"/>
</dbReference>